<accession>J1HLK1</accession>
<comment type="caution">
    <text evidence="1">The sequence shown here is derived from an EMBL/GenBank/DDBJ whole genome shotgun (WGS) entry which is preliminary data.</text>
</comment>
<dbReference type="EMBL" id="AKFT01000063">
    <property type="protein sequence ID" value="EJF46443.1"/>
    <property type="molecule type" value="Genomic_DNA"/>
</dbReference>
<proteinExistence type="predicted"/>
<dbReference type="Proteomes" id="UP000002941">
    <property type="component" value="Unassembled WGS sequence"/>
</dbReference>
<name>J1HLK1_9ACTO</name>
<keyword evidence="2" id="KW-1185">Reference proteome</keyword>
<reference evidence="1 2" key="1">
    <citation type="submission" date="2012-05" db="EMBL/GenBank/DDBJ databases">
        <authorList>
            <person name="Harkins D.M."/>
            <person name="Madupu R."/>
            <person name="Durkin A.S."/>
            <person name="Torralba M."/>
            <person name="Methe B."/>
            <person name="Sutton G.G."/>
            <person name="Nelson K.E."/>
        </authorList>
    </citation>
    <scope>NUCLEOTIDE SEQUENCE [LARGE SCALE GENOMIC DNA]</scope>
    <source>
        <strain evidence="1 2">F0489</strain>
    </source>
</reference>
<evidence type="ECO:0000313" key="2">
    <source>
        <dbReference type="Proteomes" id="UP000002941"/>
    </source>
</evidence>
<dbReference type="AlphaFoldDB" id="J1HLK1"/>
<gene>
    <name evidence="1" type="ORF">HMPREF1318_2718</name>
</gene>
<organism evidence="1 2">
    <name type="scientific">Actinomyces massiliensis F0489</name>
    <dbReference type="NCBI Taxonomy" id="1125718"/>
    <lineage>
        <taxon>Bacteria</taxon>
        <taxon>Bacillati</taxon>
        <taxon>Actinomycetota</taxon>
        <taxon>Actinomycetes</taxon>
        <taxon>Actinomycetales</taxon>
        <taxon>Actinomycetaceae</taxon>
        <taxon>Actinomyces</taxon>
    </lineage>
</organism>
<protein>
    <submittedName>
        <fullName evidence="1">Uncharacterized protein</fullName>
    </submittedName>
</protein>
<sequence>MRLGSESLMVMRLCSDVGEDRLDMPSEAVLPLRAQVL</sequence>
<dbReference type="PATRIC" id="fig|1125718.3.peg.899"/>
<evidence type="ECO:0000313" key="1">
    <source>
        <dbReference type="EMBL" id="EJF46443.1"/>
    </source>
</evidence>